<evidence type="ECO:0000313" key="4">
    <source>
        <dbReference type="Proteomes" id="UP001460270"/>
    </source>
</evidence>
<proteinExistence type="predicted"/>
<keyword evidence="4" id="KW-1185">Reference proteome</keyword>
<dbReference type="Pfam" id="PF00059">
    <property type="entry name" value="Lectin_C"/>
    <property type="match status" value="2"/>
</dbReference>
<dbReference type="InterPro" id="IPR016186">
    <property type="entry name" value="C-type_lectin-like/link_sf"/>
</dbReference>
<comment type="caution">
    <text evidence="3">The sequence shown here is derived from an EMBL/GenBank/DDBJ whole genome shotgun (WGS) entry which is preliminary data.</text>
</comment>
<dbReference type="Proteomes" id="UP001460270">
    <property type="component" value="Unassembled WGS sequence"/>
</dbReference>
<feature type="domain" description="C-type lectin" evidence="2">
    <location>
        <begin position="139"/>
        <end position="225"/>
    </location>
</feature>
<dbReference type="PANTHER" id="PTHR45784:SF3">
    <property type="entry name" value="C-TYPE LECTIN DOMAIN FAMILY 4 MEMBER K-LIKE-RELATED"/>
    <property type="match status" value="1"/>
</dbReference>
<keyword evidence="1" id="KW-0732">Signal</keyword>
<dbReference type="AlphaFoldDB" id="A0AAW0PUZ3"/>
<feature type="domain" description="C-type lectin" evidence="2">
    <location>
        <begin position="18"/>
        <end position="131"/>
    </location>
</feature>
<accession>A0AAW0PUZ3</accession>
<sequence>MKALLLVLHFGLSFLCVWNKRAYRLIENKLPWTEAQSYCRSHFIDLATVDDEEQLNLLIEATQRNTPLGHFWTGLYDDVDSWRWSLQEDGYYDGGLEQFRLWEEGQPKNYNNSFTCSVMLTNGKWKTGSCEASKRPFICYSELLRQYHSDMASVRNQLENDQLHSMISIFTHIGLYRDSWKWSDRSPVLFQKFNTEITSGLPCVSVTGTGMETEDCSTLYPFVCNDYPLKQVVTVKVTNNFSLNLEAVSEALLEQTPEGGSNALSNLLNRKLMKKKIQTAEVEF</sequence>
<organism evidence="3 4">
    <name type="scientific">Mugilogobius chulae</name>
    <name type="common">yellowstripe goby</name>
    <dbReference type="NCBI Taxonomy" id="88201"/>
    <lineage>
        <taxon>Eukaryota</taxon>
        <taxon>Metazoa</taxon>
        <taxon>Chordata</taxon>
        <taxon>Craniata</taxon>
        <taxon>Vertebrata</taxon>
        <taxon>Euteleostomi</taxon>
        <taxon>Actinopterygii</taxon>
        <taxon>Neopterygii</taxon>
        <taxon>Teleostei</taxon>
        <taxon>Neoteleostei</taxon>
        <taxon>Acanthomorphata</taxon>
        <taxon>Gobiaria</taxon>
        <taxon>Gobiiformes</taxon>
        <taxon>Gobioidei</taxon>
        <taxon>Gobiidae</taxon>
        <taxon>Gobionellinae</taxon>
        <taxon>Mugilogobius</taxon>
    </lineage>
</organism>
<reference evidence="4" key="1">
    <citation type="submission" date="2024-04" db="EMBL/GenBank/DDBJ databases">
        <title>Salinicola lusitanus LLJ914,a marine bacterium isolated from the Okinawa Trough.</title>
        <authorList>
            <person name="Li J."/>
        </authorList>
    </citation>
    <scope>NUCLEOTIDE SEQUENCE [LARGE SCALE GENOMIC DNA]</scope>
</reference>
<dbReference type="SMART" id="SM00034">
    <property type="entry name" value="CLECT"/>
    <property type="match status" value="2"/>
</dbReference>
<protein>
    <recommendedName>
        <fullName evidence="2">C-type lectin domain-containing protein</fullName>
    </recommendedName>
</protein>
<dbReference type="SUPFAM" id="SSF56436">
    <property type="entry name" value="C-type lectin-like"/>
    <property type="match status" value="2"/>
</dbReference>
<dbReference type="InterPro" id="IPR001304">
    <property type="entry name" value="C-type_lectin-like"/>
</dbReference>
<evidence type="ECO:0000256" key="1">
    <source>
        <dbReference type="SAM" id="SignalP"/>
    </source>
</evidence>
<evidence type="ECO:0000259" key="2">
    <source>
        <dbReference type="PROSITE" id="PS50041"/>
    </source>
</evidence>
<gene>
    <name evidence="3" type="ORF">WMY93_002666</name>
</gene>
<dbReference type="EMBL" id="JBBPFD010000002">
    <property type="protein sequence ID" value="KAK7939340.1"/>
    <property type="molecule type" value="Genomic_DNA"/>
</dbReference>
<dbReference type="PROSITE" id="PS50041">
    <property type="entry name" value="C_TYPE_LECTIN_2"/>
    <property type="match status" value="2"/>
</dbReference>
<feature type="signal peptide" evidence="1">
    <location>
        <begin position="1"/>
        <end position="22"/>
    </location>
</feature>
<dbReference type="Gene3D" id="3.10.100.10">
    <property type="entry name" value="Mannose-Binding Protein A, subunit A"/>
    <property type="match status" value="2"/>
</dbReference>
<evidence type="ECO:0000313" key="3">
    <source>
        <dbReference type="EMBL" id="KAK7939340.1"/>
    </source>
</evidence>
<name>A0AAW0PUZ3_9GOBI</name>
<feature type="chain" id="PRO_5043519457" description="C-type lectin domain-containing protein" evidence="1">
    <location>
        <begin position="23"/>
        <end position="284"/>
    </location>
</feature>
<dbReference type="InterPro" id="IPR016187">
    <property type="entry name" value="CTDL_fold"/>
</dbReference>
<dbReference type="PANTHER" id="PTHR45784">
    <property type="entry name" value="C-TYPE LECTIN DOMAIN FAMILY 20 MEMBER A-RELATED"/>
    <property type="match status" value="1"/>
</dbReference>